<evidence type="ECO:0000313" key="5">
    <source>
        <dbReference type="Proteomes" id="UP000663918"/>
    </source>
</evidence>
<name>A0A975C2I9_9CAUL</name>
<keyword evidence="5" id="KW-1185">Reference proteome</keyword>
<keyword evidence="1 4" id="KW-0378">Hydrolase</keyword>
<dbReference type="EMBL" id="CP062222">
    <property type="protein sequence ID" value="QTC91279.1"/>
    <property type="molecule type" value="Genomic_DNA"/>
</dbReference>
<dbReference type="Gene3D" id="3.40.50.1820">
    <property type="entry name" value="alpha/beta hydrolase"/>
    <property type="match status" value="1"/>
</dbReference>
<dbReference type="InterPro" id="IPR029058">
    <property type="entry name" value="AB_hydrolase_fold"/>
</dbReference>
<dbReference type="PROSITE" id="PS51257">
    <property type="entry name" value="PROKAR_LIPOPROTEIN"/>
    <property type="match status" value="1"/>
</dbReference>
<accession>A0A975C2I9</accession>
<dbReference type="PANTHER" id="PTHR48081">
    <property type="entry name" value="AB HYDROLASE SUPERFAMILY PROTEIN C4A8.06C"/>
    <property type="match status" value="1"/>
</dbReference>
<dbReference type="RefSeq" id="WP_207870434.1">
    <property type="nucleotide sequence ID" value="NZ_CP062222.1"/>
</dbReference>
<evidence type="ECO:0000259" key="3">
    <source>
        <dbReference type="Pfam" id="PF20434"/>
    </source>
</evidence>
<reference evidence="4" key="1">
    <citation type="submission" date="2020-09" db="EMBL/GenBank/DDBJ databases">
        <title>Brevundimonas sp. LVF2 isolated from a puddle in Goettingen, Germany.</title>
        <authorList>
            <person name="Friedrich I."/>
            <person name="Klassen A."/>
            <person name="Hannes N."/>
            <person name="Schneider D."/>
            <person name="Hertel R."/>
            <person name="Daniel R."/>
        </authorList>
    </citation>
    <scope>NUCLEOTIDE SEQUENCE</scope>
    <source>
        <strain evidence="4">LVF2</strain>
    </source>
</reference>
<evidence type="ECO:0000256" key="2">
    <source>
        <dbReference type="SAM" id="SignalP"/>
    </source>
</evidence>
<evidence type="ECO:0000313" key="4">
    <source>
        <dbReference type="EMBL" id="QTC91279.1"/>
    </source>
</evidence>
<keyword evidence="2" id="KW-0732">Signal</keyword>
<proteinExistence type="predicted"/>
<dbReference type="Pfam" id="PF20434">
    <property type="entry name" value="BD-FAE"/>
    <property type="match status" value="1"/>
</dbReference>
<evidence type="ECO:0000256" key="1">
    <source>
        <dbReference type="ARBA" id="ARBA00022801"/>
    </source>
</evidence>
<sequence length="291" mass="30824">MTRRGILAAGLGSLTLGSLAAACSPLGMLNTLGPRDRGVGRVARDLAYGDDPRQRFDLYGPKWAPGDPTLPVIVFFYGGGWDSGSRTLYGWAAQALAAKGFLVALPDYRVVPQVVFPAFIEDAAQATAKVAEVAGRYGGDPARLGVAGHSAGAHLAMMIALDRRYMAAVDQPNLIRAAAGLAGPYEFLPLDVPASINAFGRAPDPTLTQPVTFVRADAPPLWLGHGTADTVVHDEDTVILNDRMHAVGGRSEAKLYPGLNHADLIATFSPLFRKKAPVLDDVAAFFHRELG</sequence>
<dbReference type="InterPro" id="IPR049492">
    <property type="entry name" value="BD-FAE-like_dom"/>
</dbReference>
<gene>
    <name evidence="4" type="ORF">IFJ75_19120</name>
</gene>
<dbReference type="PANTHER" id="PTHR48081:SF9">
    <property type="entry name" value="CARBOXYLESTERASE"/>
    <property type="match status" value="1"/>
</dbReference>
<dbReference type="AlphaFoldDB" id="A0A975C2I9"/>
<dbReference type="Proteomes" id="UP000663918">
    <property type="component" value="Chromosome"/>
</dbReference>
<feature type="domain" description="BD-FAE-like" evidence="3">
    <location>
        <begin position="57"/>
        <end position="243"/>
    </location>
</feature>
<dbReference type="KEGG" id="bgoe:IFJ75_19120"/>
<dbReference type="GO" id="GO:0016787">
    <property type="term" value="F:hydrolase activity"/>
    <property type="evidence" value="ECO:0007669"/>
    <property type="project" value="UniProtKB-KW"/>
</dbReference>
<feature type="signal peptide" evidence="2">
    <location>
        <begin position="1"/>
        <end position="20"/>
    </location>
</feature>
<feature type="chain" id="PRO_5037540088" evidence="2">
    <location>
        <begin position="21"/>
        <end position="291"/>
    </location>
</feature>
<protein>
    <submittedName>
        <fullName evidence="4">Alpha/beta hydrolase</fullName>
    </submittedName>
</protein>
<organism evidence="4 5">
    <name type="scientific">Brevundimonas goettingensis</name>
    <dbReference type="NCBI Taxonomy" id="2774190"/>
    <lineage>
        <taxon>Bacteria</taxon>
        <taxon>Pseudomonadati</taxon>
        <taxon>Pseudomonadota</taxon>
        <taxon>Alphaproteobacteria</taxon>
        <taxon>Caulobacterales</taxon>
        <taxon>Caulobacteraceae</taxon>
        <taxon>Brevundimonas</taxon>
    </lineage>
</organism>
<dbReference type="SUPFAM" id="SSF53474">
    <property type="entry name" value="alpha/beta-Hydrolases"/>
    <property type="match status" value="1"/>
</dbReference>
<dbReference type="InterPro" id="IPR050300">
    <property type="entry name" value="GDXG_lipolytic_enzyme"/>
</dbReference>